<dbReference type="Pfam" id="PF00009">
    <property type="entry name" value="GTP_EFTU"/>
    <property type="match status" value="1"/>
</dbReference>
<proteinExistence type="predicted"/>
<keyword evidence="1" id="KW-0963">Cytoplasm</keyword>
<keyword evidence="5" id="KW-0251">Elongation factor</keyword>
<dbReference type="PROSITE" id="PS51722">
    <property type="entry name" value="G_TR_2"/>
    <property type="match status" value="1"/>
</dbReference>
<dbReference type="Gene3D" id="3.40.50.300">
    <property type="entry name" value="P-loop containing nucleotide triphosphate hydrolases"/>
    <property type="match status" value="1"/>
</dbReference>
<dbReference type="InterPro" id="IPR027417">
    <property type="entry name" value="P-loop_NTPase"/>
</dbReference>
<dbReference type="EMBL" id="KB320604">
    <property type="protein sequence ID" value="ELW67662.1"/>
    <property type="molecule type" value="Genomic_DNA"/>
</dbReference>
<evidence type="ECO:0000313" key="5">
    <source>
        <dbReference type="EMBL" id="ELW67662.1"/>
    </source>
</evidence>
<dbReference type="FunFam" id="3.40.50.300:FF:000255">
    <property type="entry name" value="Elongation factor 1-alpha"/>
    <property type="match status" value="1"/>
</dbReference>
<keyword evidence="2" id="KW-0547">Nucleotide-binding</keyword>
<feature type="domain" description="Tr-type G" evidence="4">
    <location>
        <begin position="5"/>
        <end position="207"/>
    </location>
</feature>
<dbReference type="GO" id="GO:0003924">
    <property type="term" value="F:GTPase activity"/>
    <property type="evidence" value="ECO:0007669"/>
    <property type="project" value="InterPro"/>
</dbReference>
<gene>
    <name evidence="5" type="ORF">TREES_T100018479</name>
</gene>
<evidence type="ECO:0000313" key="6">
    <source>
        <dbReference type="Proteomes" id="UP000011518"/>
    </source>
</evidence>
<dbReference type="PRINTS" id="PR00315">
    <property type="entry name" value="ELONGATNFCT"/>
</dbReference>
<dbReference type="SUPFAM" id="SSF52540">
    <property type="entry name" value="P-loop containing nucleoside triphosphate hydrolases"/>
    <property type="match status" value="1"/>
</dbReference>
<dbReference type="CDD" id="cd01883">
    <property type="entry name" value="EF1_alpha"/>
    <property type="match status" value="1"/>
</dbReference>
<evidence type="ECO:0000259" key="4">
    <source>
        <dbReference type="PROSITE" id="PS51722"/>
    </source>
</evidence>
<evidence type="ECO:0000256" key="3">
    <source>
        <dbReference type="ARBA" id="ARBA00023134"/>
    </source>
</evidence>
<dbReference type="InParanoid" id="L9L2P7"/>
<dbReference type="STRING" id="246437.L9L2P7"/>
<name>L9L2P7_TUPCH</name>
<keyword evidence="3" id="KW-0342">GTP-binding</keyword>
<dbReference type="InterPro" id="IPR050100">
    <property type="entry name" value="TRAFAC_GTPase_members"/>
</dbReference>
<reference evidence="6" key="1">
    <citation type="submission" date="2012-07" db="EMBL/GenBank/DDBJ databases">
        <title>Genome of the Chinese tree shrew, a rising model animal genetically related to primates.</title>
        <authorList>
            <person name="Zhang G."/>
            <person name="Fan Y."/>
            <person name="Yao Y."/>
            <person name="Huang Z."/>
        </authorList>
    </citation>
    <scope>NUCLEOTIDE SEQUENCE [LARGE SCALE GENOMIC DNA]</scope>
</reference>
<evidence type="ECO:0000256" key="2">
    <source>
        <dbReference type="ARBA" id="ARBA00022741"/>
    </source>
</evidence>
<organism evidence="5 6">
    <name type="scientific">Tupaia chinensis</name>
    <name type="common">Chinese tree shrew</name>
    <name type="synonym">Tupaia belangeri chinensis</name>
    <dbReference type="NCBI Taxonomy" id="246437"/>
    <lineage>
        <taxon>Eukaryota</taxon>
        <taxon>Metazoa</taxon>
        <taxon>Chordata</taxon>
        <taxon>Craniata</taxon>
        <taxon>Vertebrata</taxon>
        <taxon>Euteleostomi</taxon>
        <taxon>Mammalia</taxon>
        <taxon>Eutheria</taxon>
        <taxon>Euarchontoglires</taxon>
        <taxon>Scandentia</taxon>
        <taxon>Tupaiidae</taxon>
        <taxon>Tupaia</taxon>
    </lineage>
</organism>
<sequence length="207" mass="23213">MGKEKTCINIVVIGHVDSGESTTTGHLIHKFDGIDKRTIKIFEEASEMGKGSFKYAWILDKLKVEYECCITIDISLWKFETRKYYVTISDAPGHRDFIKTMITGTSQADCVVLIVAAGVGEFEAGISKNRQTHEHALQAYILGIKQLIVVNKIDSIESPYSQKRYEEIVKEVSPYVKKIGYNPDTAAFVPILGWNGDDMLHPSAHMP</sequence>
<dbReference type="InterPro" id="IPR000795">
    <property type="entry name" value="T_Tr_GTP-bd_dom"/>
</dbReference>
<dbReference type="GO" id="GO:0003746">
    <property type="term" value="F:translation elongation factor activity"/>
    <property type="evidence" value="ECO:0007669"/>
    <property type="project" value="UniProtKB-KW"/>
</dbReference>
<dbReference type="GO" id="GO:0005525">
    <property type="term" value="F:GTP binding"/>
    <property type="evidence" value="ECO:0007669"/>
    <property type="project" value="UniProtKB-KW"/>
</dbReference>
<evidence type="ECO:0000256" key="1">
    <source>
        <dbReference type="ARBA" id="ARBA00022490"/>
    </source>
</evidence>
<dbReference type="AlphaFoldDB" id="L9L2P7"/>
<dbReference type="Proteomes" id="UP000011518">
    <property type="component" value="Unassembled WGS sequence"/>
</dbReference>
<protein>
    <submittedName>
        <fullName evidence="5">Putative elongation factor 1-alpha-like 3</fullName>
    </submittedName>
</protein>
<accession>L9L2P7</accession>
<reference evidence="6" key="2">
    <citation type="journal article" date="2013" name="Nat. Commun.">
        <title>Genome of the Chinese tree shrew.</title>
        <authorList>
            <person name="Fan Y."/>
            <person name="Huang Z.Y."/>
            <person name="Cao C.C."/>
            <person name="Chen C.S."/>
            <person name="Chen Y.X."/>
            <person name="Fan D.D."/>
            <person name="He J."/>
            <person name="Hou H.L."/>
            <person name="Hu L."/>
            <person name="Hu X.T."/>
            <person name="Jiang X.T."/>
            <person name="Lai R."/>
            <person name="Lang Y.S."/>
            <person name="Liang B."/>
            <person name="Liao S.G."/>
            <person name="Mu D."/>
            <person name="Ma Y.Y."/>
            <person name="Niu Y.Y."/>
            <person name="Sun X.Q."/>
            <person name="Xia J.Q."/>
            <person name="Xiao J."/>
            <person name="Xiong Z.Q."/>
            <person name="Xu L."/>
            <person name="Yang L."/>
            <person name="Zhang Y."/>
            <person name="Zhao W."/>
            <person name="Zhao X.D."/>
            <person name="Zheng Y.T."/>
            <person name="Zhou J.M."/>
            <person name="Zhu Y.B."/>
            <person name="Zhang G.J."/>
            <person name="Wang J."/>
            <person name="Yao Y.G."/>
        </authorList>
    </citation>
    <scope>NUCLEOTIDE SEQUENCE [LARGE SCALE GENOMIC DNA]</scope>
</reference>
<keyword evidence="5" id="KW-0648">Protein biosynthesis</keyword>
<keyword evidence="6" id="KW-1185">Reference proteome</keyword>
<dbReference type="PANTHER" id="PTHR23115">
    <property type="entry name" value="TRANSLATION FACTOR"/>
    <property type="match status" value="1"/>
</dbReference>